<dbReference type="EMBL" id="CP000581">
    <property type="protein sequence ID" value="ABO93687.1"/>
    <property type="molecule type" value="Genomic_DNA"/>
</dbReference>
<name>A4RQI7_OSTLU</name>
<dbReference type="OMA" id="HYAFGDV"/>
<feature type="domain" description="Thioredoxin" evidence="12">
    <location>
        <begin position="2"/>
        <end position="160"/>
    </location>
</feature>
<dbReference type="GeneID" id="4999570"/>
<dbReference type="KEGG" id="olu:OSTLU_6786"/>
<gene>
    <name evidence="13" type="ORF">OSTLU_6786</name>
</gene>
<dbReference type="PANTHER" id="PTHR10681">
    <property type="entry name" value="THIOREDOXIN PEROXIDASE"/>
    <property type="match status" value="1"/>
</dbReference>
<dbReference type="GO" id="GO:0033554">
    <property type="term" value="P:cellular response to stress"/>
    <property type="evidence" value="ECO:0007669"/>
    <property type="project" value="TreeGrafter"/>
</dbReference>
<evidence type="ECO:0000259" key="12">
    <source>
        <dbReference type="PROSITE" id="PS51352"/>
    </source>
</evidence>
<comment type="catalytic activity">
    <reaction evidence="9">
        <text>a hydroperoxide + [thioredoxin]-dithiol = an alcohol + [thioredoxin]-disulfide + H2O</text>
        <dbReference type="Rhea" id="RHEA:62620"/>
        <dbReference type="Rhea" id="RHEA-COMP:10698"/>
        <dbReference type="Rhea" id="RHEA-COMP:10700"/>
        <dbReference type="ChEBI" id="CHEBI:15377"/>
        <dbReference type="ChEBI" id="CHEBI:29950"/>
        <dbReference type="ChEBI" id="CHEBI:30879"/>
        <dbReference type="ChEBI" id="CHEBI:35924"/>
        <dbReference type="ChEBI" id="CHEBI:50058"/>
        <dbReference type="EC" id="1.11.1.24"/>
    </reaction>
</comment>
<evidence type="ECO:0000256" key="9">
    <source>
        <dbReference type="ARBA" id="ARBA00049091"/>
    </source>
</evidence>
<evidence type="ECO:0000256" key="8">
    <source>
        <dbReference type="ARBA" id="ARBA00045169"/>
    </source>
</evidence>
<evidence type="ECO:0000256" key="1">
    <source>
        <dbReference type="ARBA" id="ARBA00009796"/>
    </source>
</evidence>
<comment type="function">
    <text evidence="8">Thiol-specific peroxidase that catalyzes the reduction of hydrogen peroxide and organic hydroperoxides to water and alcohols, respectively. Plays a role in cell protection against oxidative stress by detoxifying peroxides. May be an antioxidant enzyme particularly in the developing shoot and photosynthesizing leaf.</text>
</comment>
<keyword evidence="3" id="KW-0575">Peroxidase</keyword>
<dbReference type="PIRSF" id="PIRSF000239">
    <property type="entry name" value="AHPC"/>
    <property type="match status" value="1"/>
</dbReference>
<reference evidence="13 14" key="1">
    <citation type="journal article" date="2007" name="Proc. Natl. Acad. Sci. U.S.A.">
        <title>The tiny eukaryote Ostreococcus provides genomic insights into the paradox of plankton speciation.</title>
        <authorList>
            <person name="Palenik B."/>
            <person name="Grimwood J."/>
            <person name="Aerts A."/>
            <person name="Rouze P."/>
            <person name="Salamov A."/>
            <person name="Putnam N."/>
            <person name="Dupont C."/>
            <person name="Jorgensen R."/>
            <person name="Derelle E."/>
            <person name="Rombauts S."/>
            <person name="Zhou K."/>
            <person name="Otillar R."/>
            <person name="Merchant S.S."/>
            <person name="Podell S."/>
            <person name="Gaasterland T."/>
            <person name="Napoli C."/>
            <person name="Gendler K."/>
            <person name="Manuell A."/>
            <person name="Tai V."/>
            <person name="Vallon O."/>
            <person name="Piganeau G."/>
            <person name="Jancek S."/>
            <person name="Heijde M."/>
            <person name="Jabbari K."/>
            <person name="Bowler C."/>
            <person name="Lohr M."/>
            <person name="Robbens S."/>
            <person name="Werner G."/>
            <person name="Dubchak I."/>
            <person name="Pazour G.J."/>
            <person name="Ren Q."/>
            <person name="Paulsen I."/>
            <person name="Delwiche C."/>
            <person name="Schmutz J."/>
            <person name="Rokhsar D."/>
            <person name="Van de Peer Y."/>
            <person name="Moreau H."/>
            <person name="Grigoriev I.V."/>
        </authorList>
    </citation>
    <scope>NUCLEOTIDE SEQUENCE [LARGE SCALE GENOMIC DNA]</scope>
    <source>
        <strain evidence="13 14">CCE9901</strain>
    </source>
</reference>
<dbReference type="Gene3D" id="3.40.30.10">
    <property type="entry name" value="Glutaredoxin"/>
    <property type="match status" value="1"/>
</dbReference>
<feature type="active site" description="Cysteine sulfenic acid (-SOH) intermediate; for peroxidase activity" evidence="10">
    <location>
        <position position="47"/>
    </location>
</feature>
<accession>A4RQI7</accession>
<evidence type="ECO:0000256" key="10">
    <source>
        <dbReference type="PIRSR" id="PIRSR000239-1"/>
    </source>
</evidence>
<dbReference type="Pfam" id="PF00578">
    <property type="entry name" value="AhpC-TSA"/>
    <property type="match status" value="1"/>
</dbReference>
<dbReference type="GO" id="GO:0042744">
    <property type="term" value="P:hydrogen peroxide catabolic process"/>
    <property type="evidence" value="ECO:0007669"/>
    <property type="project" value="TreeGrafter"/>
</dbReference>
<evidence type="ECO:0000313" key="13">
    <source>
        <dbReference type="EMBL" id="ABO93687.1"/>
    </source>
</evidence>
<keyword evidence="6" id="KW-1015">Disulfide bond</keyword>
<dbReference type="GO" id="GO:0006979">
    <property type="term" value="P:response to oxidative stress"/>
    <property type="evidence" value="ECO:0007669"/>
    <property type="project" value="TreeGrafter"/>
</dbReference>
<protein>
    <recommendedName>
        <fullName evidence="2">thioredoxin-dependent peroxiredoxin</fullName>
        <ecNumber evidence="2">1.11.1.24</ecNumber>
    </recommendedName>
</protein>
<dbReference type="eggNOG" id="KOG0852">
    <property type="taxonomic scope" value="Eukaryota"/>
</dbReference>
<dbReference type="GO" id="GO:0008379">
    <property type="term" value="F:thioredoxin peroxidase activity"/>
    <property type="evidence" value="ECO:0007669"/>
    <property type="project" value="TreeGrafter"/>
</dbReference>
<dbReference type="FunFam" id="3.40.30.10:FF:000003">
    <property type="entry name" value="Peroxiredoxin 1"/>
    <property type="match status" value="1"/>
</dbReference>
<evidence type="ECO:0000256" key="5">
    <source>
        <dbReference type="ARBA" id="ARBA00023002"/>
    </source>
</evidence>
<dbReference type="InterPro" id="IPR019479">
    <property type="entry name" value="Peroxiredoxin_C"/>
</dbReference>
<dbReference type="OrthoDB" id="185659at2759"/>
<dbReference type="AlphaFoldDB" id="A4RQI7"/>
<dbReference type="InterPro" id="IPR050217">
    <property type="entry name" value="Peroxiredoxin"/>
</dbReference>
<dbReference type="STRING" id="436017.A4RQI7"/>
<dbReference type="Gramene" id="ABO93687">
    <property type="protein sequence ID" value="ABO93687"/>
    <property type="gene ID" value="OSTLU_6786"/>
</dbReference>
<dbReference type="InterPro" id="IPR024706">
    <property type="entry name" value="Peroxiredoxin_AhpC-typ"/>
</dbReference>
<feature type="non-terminal residue" evidence="13">
    <location>
        <position position="1"/>
    </location>
</feature>
<organism evidence="13 14">
    <name type="scientific">Ostreococcus lucimarinus (strain CCE9901)</name>
    <dbReference type="NCBI Taxonomy" id="436017"/>
    <lineage>
        <taxon>Eukaryota</taxon>
        <taxon>Viridiplantae</taxon>
        <taxon>Chlorophyta</taxon>
        <taxon>Mamiellophyceae</taxon>
        <taxon>Mamiellales</taxon>
        <taxon>Bathycoccaceae</taxon>
        <taxon>Ostreococcus</taxon>
    </lineage>
</organism>
<evidence type="ECO:0000313" key="14">
    <source>
        <dbReference type="Proteomes" id="UP000001568"/>
    </source>
</evidence>
<keyword evidence="4" id="KW-0049">Antioxidant</keyword>
<dbReference type="GO" id="GO:0005829">
    <property type="term" value="C:cytosol"/>
    <property type="evidence" value="ECO:0007669"/>
    <property type="project" value="TreeGrafter"/>
</dbReference>
<evidence type="ECO:0000256" key="11">
    <source>
        <dbReference type="SAM" id="MobiDB-lite"/>
    </source>
</evidence>
<keyword evidence="5" id="KW-0560">Oxidoreductase</keyword>
<evidence type="ECO:0000256" key="4">
    <source>
        <dbReference type="ARBA" id="ARBA00022862"/>
    </source>
</evidence>
<dbReference type="SUPFAM" id="SSF52833">
    <property type="entry name" value="Thioredoxin-like"/>
    <property type="match status" value="1"/>
</dbReference>
<proteinExistence type="inferred from homology"/>
<dbReference type="Proteomes" id="UP000001568">
    <property type="component" value="Chromosome 1"/>
</dbReference>
<evidence type="ECO:0000256" key="3">
    <source>
        <dbReference type="ARBA" id="ARBA00022559"/>
    </source>
</evidence>
<dbReference type="CDD" id="cd03015">
    <property type="entry name" value="PRX_Typ2cys"/>
    <property type="match status" value="1"/>
</dbReference>
<feature type="compositionally biased region" description="Basic and acidic residues" evidence="11">
    <location>
        <begin position="182"/>
        <end position="192"/>
    </location>
</feature>
<evidence type="ECO:0000256" key="2">
    <source>
        <dbReference type="ARBA" id="ARBA00013017"/>
    </source>
</evidence>
<dbReference type="GO" id="GO:0045454">
    <property type="term" value="P:cell redox homeostasis"/>
    <property type="evidence" value="ECO:0007669"/>
    <property type="project" value="TreeGrafter"/>
</dbReference>
<sequence length="192" mass="21459">EVKIGQPAPQFDSPACVDGDLGRVKLSDYLGKYCVVFFYPLDFTFVCPTEITAFNDRADEFEALNTKVIAVSTDSEYSHLAWTMMERERGGLGAMRIPIVSDRTKEISAKYGVLFEDRGIALRGLFIIDDEGIVQQITMNNLPVGRSVDETLRLVRAFQYTAEHGEVCPAGWTPGAPTMIDDPEKSKTYFEQ</sequence>
<comment type="similarity">
    <text evidence="1">Belongs to the peroxiredoxin family. AhpC/Prx1 subfamily.</text>
</comment>
<dbReference type="PROSITE" id="PS51352">
    <property type="entry name" value="THIOREDOXIN_2"/>
    <property type="match status" value="1"/>
</dbReference>
<dbReference type="RefSeq" id="XP_001415395.1">
    <property type="nucleotide sequence ID" value="XM_001415358.1"/>
</dbReference>
<feature type="non-terminal residue" evidence="13">
    <location>
        <position position="192"/>
    </location>
</feature>
<dbReference type="HOGENOM" id="CLU_042529_21_1_1"/>
<evidence type="ECO:0000256" key="7">
    <source>
        <dbReference type="ARBA" id="ARBA00023284"/>
    </source>
</evidence>
<keyword evidence="14" id="KW-1185">Reference proteome</keyword>
<feature type="region of interest" description="Disordered" evidence="11">
    <location>
        <begin position="173"/>
        <end position="192"/>
    </location>
</feature>
<dbReference type="InterPro" id="IPR013766">
    <property type="entry name" value="Thioredoxin_domain"/>
</dbReference>
<dbReference type="Pfam" id="PF10417">
    <property type="entry name" value="1-cysPrx_C"/>
    <property type="match status" value="1"/>
</dbReference>
<keyword evidence="7" id="KW-0676">Redox-active center</keyword>
<dbReference type="InterPro" id="IPR036249">
    <property type="entry name" value="Thioredoxin-like_sf"/>
</dbReference>
<dbReference type="PANTHER" id="PTHR10681:SF171">
    <property type="entry name" value="PEROXIREDOXIN 4"/>
    <property type="match status" value="1"/>
</dbReference>
<evidence type="ECO:0000256" key="6">
    <source>
        <dbReference type="ARBA" id="ARBA00023157"/>
    </source>
</evidence>
<dbReference type="InterPro" id="IPR000866">
    <property type="entry name" value="AhpC/TSA"/>
</dbReference>
<dbReference type="EC" id="1.11.1.24" evidence="2"/>